<gene>
    <name evidence="2" type="ORF">GCM10008960_25500</name>
</gene>
<dbReference type="Proteomes" id="UP000644548">
    <property type="component" value="Unassembled WGS sequence"/>
</dbReference>
<evidence type="ECO:0000313" key="3">
    <source>
        <dbReference type="Proteomes" id="UP000644548"/>
    </source>
</evidence>
<evidence type="ECO:0000256" key="1">
    <source>
        <dbReference type="SAM" id="SignalP"/>
    </source>
</evidence>
<reference evidence="3" key="1">
    <citation type="journal article" date="2019" name="Int. J. Syst. Evol. Microbiol.">
        <title>The Global Catalogue of Microorganisms (GCM) 10K type strain sequencing project: providing services to taxonomists for standard genome sequencing and annotation.</title>
        <authorList>
            <consortium name="The Broad Institute Genomics Platform"/>
            <consortium name="The Broad Institute Genome Sequencing Center for Infectious Disease"/>
            <person name="Wu L."/>
            <person name="Ma J."/>
        </authorList>
    </citation>
    <scope>NUCLEOTIDE SEQUENCE [LARGE SCALE GENOMIC DNA]</scope>
    <source>
        <strain evidence="3">JCM 31405</strain>
    </source>
</reference>
<organism evidence="2 3">
    <name type="scientific">Deinococcus sedimenti</name>
    <dbReference type="NCBI Taxonomy" id="1867090"/>
    <lineage>
        <taxon>Bacteria</taxon>
        <taxon>Thermotogati</taxon>
        <taxon>Deinococcota</taxon>
        <taxon>Deinococci</taxon>
        <taxon>Deinococcales</taxon>
        <taxon>Deinococcaceae</taxon>
        <taxon>Deinococcus</taxon>
    </lineage>
</organism>
<evidence type="ECO:0000313" key="2">
    <source>
        <dbReference type="EMBL" id="GGR97672.1"/>
    </source>
</evidence>
<evidence type="ECO:0008006" key="4">
    <source>
        <dbReference type="Google" id="ProtNLM"/>
    </source>
</evidence>
<comment type="caution">
    <text evidence="2">The sequence shown here is derived from an EMBL/GenBank/DDBJ whole genome shotgun (WGS) entry which is preliminary data.</text>
</comment>
<feature type="chain" id="PRO_5045633339" description="YbjN domain-containing protein" evidence="1">
    <location>
        <begin position="21"/>
        <end position="161"/>
    </location>
</feature>
<accession>A0ABQ2S4R6</accession>
<name>A0ABQ2S4R6_9DEIO</name>
<dbReference type="Pfam" id="PF10722">
    <property type="entry name" value="YbjN"/>
    <property type="match status" value="1"/>
</dbReference>
<keyword evidence="1" id="KW-0732">Signal</keyword>
<dbReference type="InterPro" id="IPR019660">
    <property type="entry name" value="Put_sensory_transdc_reg_YbjN"/>
</dbReference>
<keyword evidence="3" id="KW-1185">Reference proteome</keyword>
<protein>
    <recommendedName>
        <fullName evidence="4">YbjN domain-containing protein</fullName>
    </recommendedName>
</protein>
<proteinExistence type="predicted"/>
<sequence>MTRTLLAATLVLSLAAPAVAGGAAAPSTQVQAATPAAVMASLKAAGYRVTMNPTSPDRDPTMTVTAGDRELQVWLSSCANGVCGRVTASSSWDYSDAEELDTEFLNEWNSNYYTQAYLYEGSVYLDSTMPIRGGYTQATLKAWMTDYLDDVSAFEDELPSE</sequence>
<dbReference type="EMBL" id="BMQN01000005">
    <property type="protein sequence ID" value="GGR97672.1"/>
    <property type="molecule type" value="Genomic_DNA"/>
</dbReference>
<feature type="signal peptide" evidence="1">
    <location>
        <begin position="1"/>
        <end position="20"/>
    </location>
</feature>
<dbReference type="RefSeq" id="WP_189073547.1">
    <property type="nucleotide sequence ID" value="NZ_BMQN01000005.1"/>
</dbReference>